<evidence type="ECO:0000313" key="1">
    <source>
        <dbReference type="EMBL" id="TKS55376.1"/>
    </source>
</evidence>
<protein>
    <submittedName>
        <fullName evidence="1">DUF3016 domain-containing protein</fullName>
    </submittedName>
</protein>
<evidence type="ECO:0000313" key="2">
    <source>
        <dbReference type="Proteomes" id="UP000298681"/>
    </source>
</evidence>
<dbReference type="AlphaFoldDB" id="A0A4Z1R8Q5"/>
<gene>
    <name evidence="1" type="ORF">E4582_09300</name>
</gene>
<comment type="caution">
    <text evidence="1">The sequence shown here is derived from an EMBL/GenBank/DDBJ whole genome shotgun (WGS) entry which is preliminary data.</text>
</comment>
<reference evidence="1 2" key="1">
    <citation type="submission" date="2019-01" db="EMBL/GenBank/DDBJ databases">
        <authorList>
            <person name="Zhang S."/>
        </authorList>
    </citation>
    <scope>NUCLEOTIDE SEQUENCE [LARGE SCALE GENOMIC DNA]</scope>
    <source>
        <strain evidence="1 2">1626</strain>
    </source>
</reference>
<dbReference type="Proteomes" id="UP000298681">
    <property type="component" value="Unassembled WGS sequence"/>
</dbReference>
<accession>A0A4Z1R8Q5</accession>
<dbReference type="EMBL" id="SPUH01000001">
    <property type="protein sequence ID" value="TKS55376.1"/>
    <property type="molecule type" value="Genomic_DNA"/>
</dbReference>
<name>A0A4Z1R8Q5_9GAMM</name>
<sequence length="175" mass="19692">MSFTLLLAACAGTPVRDVTAADAPRALPETSGVSVSWSDPAGFSDLRRSSNRWESKRGDWVNDLASHLQQSVTRALPAGERAAITITDIRRAGDYEPWNGPQMNDVRIMRDIYWPQITLQLRRTDATGRELEGGERVLRDPAYLTSGVRSPRGNEALYYEKRLVDDWVRREFGAR</sequence>
<keyword evidence="2" id="KW-1185">Reference proteome</keyword>
<dbReference type="InterPro" id="IPR021557">
    <property type="entry name" value="DUF3016"/>
</dbReference>
<organism evidence="1 2">
    <name type="scientific">Luteimonas yindakuii</name>
    <dbReference type="NCBI Taxonomy" id="2565782"/>
    <lineage>
        <taxon>Bacteria</taxon>
        <taxon>Pseudomonadati</taxon>
        <taxon>Pseudomonadota</taxon>
        <taxon>Gammaproteobacteria</taxon>
        <taxon>Lysobacterales</taxon>
        <taxon>Lysobacteraceae</taxon>
        <taxon>Luteimonas</taxon>
    </lineage>
</organism>
<dbReference type="Pfam" id="PF11454">
    <property type="entry name" value="DUF3016"/>
    <property type="match status" value="1"/>
</dbReference>
<proteinExistence type="predicted"/>